<name>W9CJ96_SCLBF</name>
<dbReference type="OrthoDB" id="444631at2759"/>
<evidence type="ECO:0000256" key="6">
    <source>
        <dbReference type="SAM" id="MobiDB-lite"/>
    </source>
</evidence>
<evidence type="ECO:0000256" key="3">
    <source>
        <dbReference type="ARBA" id="ARBA00022989"/>
    </source>
</evidence>
<dbReference type="PANTHER" id="PTHR33048:SF47">
    <property type="entry name" value="INTEGRAL MEMBRANE PROTEIN-RELATED"/>
    <property type="match status" value="1"/>
</dbReference>
<accession>W9CJ96</accession>
<dbReference type="Proteomes" id="UP000019487">
    <property type="component" value="Unassembled WGS sequence"/>
</dbReference>
<comment type="subcellular location">
    <subcellularLocation>
        <location evidence="1">Membrane</location>
        <topology evidence="1">Multi-pass membrane protein</topology>
    </subcellularLocation>
</comment>
<evidence type="ECO:0000256" key="4">
    <source>
        <dbReference type="ARBA" id="ARBA00023136"/>
    </source>
</evidence>
<dbReference type="HOGENOM" id="CLU_028200_12_4_1"/>
<organism evidence="9 10">
    <name type="scientific">Sclerotinia borealis (strain F-4128)</name>
    <dbReference type="NCBI Taxonomy" id="1432307"/>
    <lineage>
        <taxon>Eukaryota</taxon>
        <taxon>Fungi</taxon>
        <taxon>Dikarya</taxon>
        <taxon>Ascomycota</taxon>
        <taxon>Pezizomycotina</taxon>
        <taxon>Leotiomycetes</taxon>
        <taxon>Helotiales</taxon>
        <taxon>Sclerotiniaceae</taxon>
        <taxon>Sclerotinia</taxon>
    </lineage>
</organism>
<evidence type="ECO:0000256" key="5">
    <source>
        <dbReference type="ARBA" id="ARBA00038359"/>
    </source>
</evidence>
<feature type="region of interest" description="Disordered" evidence="6">
    <location>
        <begin position="294"/>
        <end position="315"/>
    </location>
</feature>
<gene>
    <name evidence="9" type="ORF">SBOR_4866</name>
</gene>
<comment type="similarity">
    <text evidence="5">Belongs to the SAT4 family.</text>
</comment>
<feature type="transmembrane region" description="Helical" evidence="7">
    <location>
        <begin position="196"/>
        <end position="214"/>
    </location>
</feature>
<keyword evidence="3 7" id="KW-1133">Transmembrane helix</keyword>
<reference evidence="9 10" key="1">
    <citation type="journal article" date="2014" name="Genome Announc.">
        <title>Draft genome sequence of Sclerotinia borealis, a psychrophilic plant pathogenic fungus.</title>
        <authorList>
            <person name="Mardanov A.V."/>
            <person name="Beletsky A.V."/>
            <person name="Kadnikov V.V."/>
            <person name="Ignatov A.N."/>
            <person name="Ravin N.V."/>
        </authorList>
    </citation>
    <scope>NUCLEOTIDE SEQUENCE [LARGE SCALE GENOMIC DNA]</scope>
    <source>
        <strain evidence="10">F-4157</strain>
    </source>
</reference>
<feature type="transmembrane region" description="Helical" evidence="7">
    <location>
        <begin position="104"/>
        <end position="128"/>
    </location>
</feature>
<dbReference type="EMBL" id="AYSA01000227">
    <property type="protein sequence ID" value="ESZ94754.1"/>
    <property type="molecule type" value="Genomic_DNA"/>
</dbReference>
<dbReference type="GO" id="GO:0016020">
    <property type="term" value="C:membrane"/>
    <property type="evidence" value="ECO:0007669"/>
    <property type="project" value="UniProtKB-SubCell"/>
</dbReference>
<sequence>MSDPDGPAINPPVGVTPDFDNPGGSHVLGYFIVIFCGIISTLAVLFRLGSRFVLRRINIDDVFLVAGLGFFAGYVYPLYEAAINPGVQVHLWNVRLRETTRLSWLIHIASICYGMSIMFVKLAILMDWLRIFVPMRQRNAMFWAIHVLIWCNVVYYVSGTFLEIFRCWPTRKIWDPFFEGGSCPINIEANNFASTLINLVSDLGILILPQWIIWRLNTTRARRLGAGMARLVYLLQLLYSDDELFYIVDVGLWGIGEITAGFLIIGIPAAPKVVQSITNSSSFTSLISRFRTTAEPTSRPSGDGPSLRTWGRGSSNNRRRGLWEISDNDTFGLVSAQAEAVPSEVELEHLPNQIIKKTQVEIQHKDQSSSD</sequence>
<dbReference type="Pfam" id="PF20684">
    <property type="entry name" value="Fung_rhodopsin"/>
    <property type="match status" value="1"/>
</dbReference>
<evidence type="ECO:0000313" key="9">
    <source>
        <dbReference type="EMBL" id="ESZ94754.1"/>
    </source>
</evidence>
<evidence type="ECO:0000256" key="2">
    <source>
        <dbReference type="ARBA" id="ARBA00022692"/>
    </source>
</evidence>
<evidence type="ECO:0000256" key="7">
    <source>
        <dbReference type="SAM" id="Phobius"/>
    </source>
</evidence>
<keyword evidence="4 7" id="KW-0472">Membrane</keyword>
<evidence type="ECO:0000313" key="10">
    <source>
        <dbReference type="Proteomes" id="UP000019487"/>
    </source>
</evidence>
<evidence type="ECO:0000256" key="1">
    <source>
        <dbReference type="ARBA" id="ARBA00004141"/>
    </source>
</evidence>
<feature type="domain" description="Rhodopsin" evidence="8">
    <location>
        <begin position="47"/>
        <end position="272"/>
    </location>
</feature>
<feature type="transmembrane region" description="Helical" evidence="7">
    <location>
        <begin position="27"/>
        <end position="49"/>
    </location>
</feature>
<dbReference type="InterPro" id="IPR049326">
    <property type="entry name" value="Rhodopsin_dom_fungi"/>
</dbReference>
<dbReference type="PANTHER" id="PTHR33048">
    <property type="entry name" value="PTH11-LIKE INTEGRAL MEMBRANE PROTEIN (AFU_ORTHOLOGUE AFUA_5G11245)"/>
    <property type="match status" value="1"/>
</dbReference>
<feature type="transmembrane region" description="Helical" evidence="7">
    <location>
        <begin position="140"/>
        <end position="158"/>
    </location>
</feature>
<comment type="caution">
    <text evidence="9">The sequence shown here is derived from an EMBL/GenBank/DDBJ whole genome shotgun (WGS) entry which is preliminary data.</text>
</comment>
<proteinExistence type="inferred from homology"/>
<protein>
    <recommendedName>
        <fullName evidence="8">Rhodopsin domain-containing protein</fullName>
    </recommendedName>
</protein>
<dbReference type="STRING" id="1432307.W9CJ96"/>
<keyword evidence="10" id="KW-1185">Reference proteome</keyword>
<feature type="transmembrane region" description="Helical" evidence="7">
    <location>
        <begin position="61"/>
        <end position="79"/>
    </location>
</feature>
<evidence type="ECO:0000259" key="8">
    <source>
        <dbReference type="Pfam" id="PF20684"/>
    </source>
</evidence>
<keyword evidence="2 7" id="KW-0812">Transmembrane</keyword>
<dbReference type="InterPro" id="IPR052337">
    <property type="entry name" value="SAT4-like"/>
</dbReference>
<dbReference type="AlphaFoldDB" id="W9CJ96"/>